<evidence type="ECO:0000313" key="2">
    <source>
        <dbReference type="Proteomes" id="UP000201838"/>
    </source>
</evidence>
<gene>
    <name evidence="1" type="ORF">BOA8489_03138</name>
</gene>
<reference evidence="2" key="1">
    <citation type="submission" date="2017-05" db="EMBL/GenBank/DDBJ databases">
        <authorList>
            <person name="Rodrigo-Torres L."/>
            <person name="Arahal R. D."/>
            <person name="Lucena T."/>
        </authorList>
    </citation>
    <scope>NUCLEOTIDE SEQUENCE [LARGE SCALE GENOMIC DNA]</scope>
    <source>
        <strain evidence="2">CECT 8489</strain>
    </source>
</reference>
<proteinExistence type="predicted"/>
<dbReference type="AlphaFoldDB" id="A0A238J4B9"/>
<dbReference type="EMBL" id="FXXQ01000011">
    <property type="protein sequence ID" value="SMX25005.1"/>
    <property type="molecule type" value="Genomic_DNA"/>
</dbReference>
<name>A0A238J4B9_9RHOB</name>
<organism evidence="1 2">
    <name type="scientific">Boseongicola aestuarii</name>
    <dbReference type="NCBI Taxonomy" id="1470561"/>
    <lineage>
        <taxon>Bacteria</taxon>
        <taxon>Pseudomonadati</taxon>
        <taxon>Pseudomonadota</taxon>
        <taxon>Alphaproteobacteria</taxon>
        <taxon>Rhodobacterales</taxon>
        <taxon>Paracoccaceae</taxon>
        <taxon>Boseongicola</taxon>
    </lineage>
</organism>
<keyword evidence="2" id="KW-1185">Reference proteome</keyword>
<sequence>MNVLGLKPGGVEALNFEPKCVGGMLGDDLEHAIA</sequence>
<accession>A0A238J4B9</accession>
<evidence type="ECO:0000313" key="1">
    <source>
        <dbReference type="EMBL" id="SMX25005.1"/>
    </source>
</evidence>
<dbReference type="Proteomes" id="UP000201838">
    <property type="component" value="Unassembled WGS sequence"/>
</dbReference>
<protein>
    <submittedName>
        <fullName evidence="1">Uncharacterized protein</fullName>
    </submittedName>
</protein>